<dbReference type="AlphaFoldDB" id="A0AAD4SNM8"/>
<evidence type="ECO:0000256" key="1">
    <source>
        <dbReference type="ARBA" id="ARBA00022723"/>
    </source>
</evidence>
<keyword evidence="1" id="KW-0479">Metal-binding</keyword>
<name>A0AAD4SNM8_9MAGN</name>
<dbReference type="PANTHER" id="PTHR47841">
    <property type="entry name" value="DIACYLGLYCEROL KINASE THETA-LIKE-RELATED"/>
    <property type="match status" value="1"/>
</dbReference>
<feature type="region of interest" description="Disordered" evidence="4">
    <location>
        <begin position="235"/>
        <end position="321"/>
    </location>
</feature>
<dbReference type="Pfam" id="PF03107">
    <property type="entry name" value="C1_2"/>
    <property type="match status" value="2"/>
</dbReference>
<feature type="domain" description="Phorbol-ester/DAG-type" evidence="5">
    <location>
        <begin position="25"/>
        <end position="74"/>
    </location>
</feature>
<dbReference type="Gene3D" id="3.30.60.20">
    <property type="match status" value="1"/>
</dbReference>
<accession>A0AAD4SNM8</accession>
<feature type="compositionally biased region" description="Polar residues" evidence="4">
    <location>
        <begin position="287"/>
        <end position="303"/>
    </location>
</feature>
<dbReference type="SUPFAM" id="SSF57889">
    <property type="entry name" value="Cysteine-rich domain"/>
    <property type="match status" value="2"/>
</dbReference>
<keyword evidence="7" id="KW-1185">Reference proteome</keyword>
<dbReference type="PROSITE" id="PS50081">
    <property type="entry name" value="ZF_DAG_PE_2"/>
    <property type="match status" value="2"/>
</dbReference>
<dbReference type="Proteomes" id="UP001202328">
    <property type="component" value="Unassembled WGS sequence"/>
</dbReference>
<feature type="domain" description="Phorbol-ester/DAG-type" evidence="5">
    <location>
        <begin position="150"/>
        <end position="201"/>
    </location>
</feature>
<organism evidence="6 7">
    <name type="scientific">Papaver atlanticum</name>
    <dbReference type="NCBI Taxonomy" id="357466"/>
    <lineage>
        <taxon>Eukaryota</taxon>
        <taxon>Viridiplantae</taxon>
        <taxon>Streptophyta</taxon>
        <taxon>Embryophyta</taxon>
        <taxon>Tracheophyta</taxon>
        <taxon>Spermatophyta</taxon>
        <taxon>Magnoliopsida</taxon>
        <taxon>Ranunculales</taxon>
        <taxon>Papaveraceae</taxon>
        <taxon>Papaveroideae</taxon>
        <taxon>Papaver</taxon>
    </lineage>
</organism>
<dbReference type="InterPro" id="IPR002219">
    <property type="entry name" value="PKC_DAG/PE"/>
</dbReference>
<protein>
    <recommendedName>
        <fullName evidence="5">Phorbol-ester/DAG-type domain-containing protein</fullName>
    </recommendedName>
</protein>
<dbReference type="GO" id="GO:0046872">
    <property type="term" value="F:metal ion binding"/>
    <property type="evidence" value="ECO:0007669"/>
    <property type="project" value="UniProtKB-KW"/>
</dbReference>
<comment type="caution">
    <text evidence="6">The sequence shown here is derived from an EMBL/GenBank/DDBJ whole genome shotgun (WGS) entry which is preliminary data.</text>
</comment>
<dbReference type="InterPro" id="IPR004146">
    <property type="entry name" value="DC1"/>
</dbReference>
<proteinExistence type="predicted"/>
<keyword evidence="3" id="KW-0862">Zinc</keyword>
<evidence type="ECO:0000259" key="5">
    <source>
        <dbReference type="PROSITE" id="PS50081"/>
    </source>
</evidence>
<evidence type="ECO:0000313" key="6">
    <source>
        <dbReference type="EMBL" id="KAI3912530.1"/>
    </source>
</evidence>
<gene>
    <name evidence="6" type="ORF">MKW98_020992</name>
</gene>
<evidence type="ECO:0000256" key="4">
    <source>
        <dbReference type="SAM" id="MobiDB-lite"/>
    </source>
</evidence>
<feature type="compositionally biased region" description="Low complexity" evidence="4">
    <location>
        <begin position="269"/>
        <end position="286"/>
    </location>
</feature>
<dbReference type="InterPro" id="IPR046349">
    <property type="entry name" value="C1-like_sf"/>
</dbReference>
<keyword evidence="2" id="KW-0677">Repeat</keyword>
<evidence type="ECO:0000256" key="3">
    <source>
        <dbReference type="ARBA" id="ARBA00022833"/>
    </source>
</evidence>
<sequence length="346" mass="39123">MASARRSFPAKEKQQKRTLDHFTHPHILTREEFDQNNEFLCNACNTLVSGVKYHCKQCNFNLHEYCADCPEYLNTYLHRNHQLELMWDGSESNKKDYGLRPCGVCGDQVKGLFYICSSGAEKRTDGEHFFFIHPLCSKFPSQVRHPIDENHPLKFQSVPAIPNSVCAICKDVVSVSPWSYRCDPCRVNVHIECVNLPFDNHQYSPRSPKTLQPKGSPRMFQQQGSPKIFQMLQQKESPKMYQQKRPVDPLPASPTYGGYAAGTTPFTPQPHNNNPPNRPHNYNYYPSQTSQPCVPSPTHTNYQCHPPPPPPPDNGGEKKSRMGSIMAGIVGKIAVSLLVNAVVSEI</sequence>
<reference evidence="6" key="1">
    <citation type="submission" date="2022-04" db="EMBL/GenBank/DDBJ databases">
        <title>A functionally conserved STORR gene fusion in Papaver species that diverged 16.8 million years ago.</title>
        <authorList>
            <person name="Catania T."/>
        </authorList>
    </citation>
    <scope>NUCLEOTIDE SEQUENCE</scope>
    <source>
        <strain evidence="6">S-188037</strain>
    </source>
</reference>
<dbReference type="PANTHER" id="PTHR47841:SF7">
    <property type="entry name" value="CYSTEINE_HISTIDINE-RICH C1 DOMAIN PROTEIN"/>
    <property type="match status" value="1"/>
</dbReference>
<evidence type="ECO:0000256" key="2">
    <source>
        <dbReference type="ARBA" id="ARBA00022737"/>
    </source>
</evidence>
<dbReference type="EMBL" id="JAJJMB010009728">
    <property type="protein sequence ID" value="KAI3912530.1"/>
    <property type="molecule type" value="Genomic_DNA"/>
</dbReference>
<evidence type="ECO:0000313" key="7">
    <source>
        <dbReference type="Proteomes" id="UP001202328"/>
    </source>
</evidence>